<dbReference type="SUPFAM" id="SSF55785">
    <property type="entry name" value="PYP-like sensor domain (PAS domain)"/>
    <property type="match status" value="1"/>
</dbReference>
<dbReference type="InterPro" id="IPR000014">
    <property type="entry name" value="PAS"/>
</dbReference>
<evidence type="ECO:0000256" key="7">
    <source>
        <dbReference type="SAM" id="Coils"/>
    </source>
</evidence>
<dbReference type="STRING" id="593133.SAMN04488006_0804"/>
<dbReference type="FunFam" id="3.30.565.10:FF:000006">
    <property type="entry name" value="Sensor histidine kinase WalK"/>
    <property type="match status" value="1"/>
</dbReference>
<dbReference type="PRINTS" id="PR00344">
    <property type="entry name" value="BCTRLSENSOR"/>
</dbReference>
<dbReference type="NCBIfam" id="TIGR00229">
    <property type="entry name" value="sensory_box"/>
    <property type="match status" value="1"/>
</dbReference>
<dbReference type="SUPFAM" id="SSF55874">
    <property type="entry name" value="ATPase domain of HSP90 chaperone/DNA topoisomerase II/histidine kinase"/>
    <property type="match status" value="1"/>
</dbReference>
<dbReference type="Gene3D" id="3.30.565.10">
    <property type="entry name" value="Histidine kinase-like ATPase, C-terminal domain"/>
    <property type="match status" value="1"/>
</dbReference>
<dbReference type="PANTHER" id="PTHR43711:SF26">
    <property type="entry name" value="SENSOR HISTIDINE KINASE RCSC"/>
    <property type="match status" value="1"/>
</dbReference>
<keyword evidence="4" id="KW-0808">Transferase</keyword>
<dbReference type="EMBL" id="FOZP01000001">
    <property type="protein sequence ID" value="SFS34002.1"/>
    <property type="molecule type" value="Genomic_DNA"/>
</dbReference>
<evidence type="ECO:0000256" key="5">
    <source>
        <dbReference type="ARBA" id="ARBA00022777"/>
    </source>
</evidence>
<keyword evidence="7" id="KW-0175">Coiled coil</keyword>
<dbReference type="EC" id="2.7.13.3" evidence="2"/>
<keyword evidence="3" id="KW-0597">Phosphoprotein</keyword>
<feature type="coiled-coil region" evidence="7">
    <location>
        <begin position="133"/>
        <end position="160"/>
    </location>
</feature>
<organism evidence="9 10">
    <name type="scientific">Lutibacter maritimus</name>
    <dbReference type="NCBI Taxonomy" id="593133"/>
    <lineage>
        <taxon>Bacteria</taxon>
        <taxon>Pseudomonadati</taxon>
        <taxon>Bacteroidota</taxon>
        <taxon>Flavobacteriia</taxon>
        <taxon>Flavobacteriales</taxon>
        <taxon>Flavobacteriaceae</taxon>
        <taxon>Lutibacter</taxon>
    </lineage>
</organism>
<dbReference type="InterPro" id="IPR005467">
    <property type="entry name" value="His_kinase_dom"/>
</dbReference>
<dbReference type="InterPro" id="IPR003594">
    <property type="entry name" value="HATPase_dom"/>
</dbReference>
<dbReference type="Pfam" id="PF02518">
    <property type="entry name" value="HATPase_c"/>
    <property type="match status" value="1"/>
</dbReference>
<dbReference type="Gene3D" id="3.30.450.20">
    <property type="entry name" value="PAS domain"/>
    <property type="match status" value="1"/>
</dbReference>
<gene>
    <name evidence="9" type="ORF">SAMN04488006_0804</name>
</gene>
<dbReference type="GO" id="GO:0000155">
    <property type="term" value="F:phosphorelay sensor kinase activity"/>
    <property type="evidence" value="ECO:0007669"/>
    <property type="project" value="InterPro"/>
</dbReference>
<comment type="catalytic activity">
    <reaction evidence="1">
        <text>ATP + protein L-histidine = ADP + protein N-phospho-L-histidine.</text>
        <dbReference type="EC" id="2.7.13.3"/>
    </reaction>
</comment>
<evidence type="ECO:0000313" key="10">
    <source>
        <dbReference type="Proteomes" id="UP000199312"/>
    </source>
</evidence>
<keyword evidence="5 9" id="KW-0418">Kinase</keyword>
<dbReference type="CDD" id="cd00082">
    <property type="entry name" value="HisKA"/>
    <property type="match status" value="1"/>
</dbReference>
<proteinExistence type="predicted"/>
<dbReference type="InterPro" id="IPR003661">
    <property type="entry name" value="HisK_dim/P_dom"/>
</dbReference>
<evidence type="ECO:0000256" key="6">
    <source>
        <dbReference type="ARBA" id="ARBA00023012"/>
    </source>
</evidence>
<dbReference type="PANTHER" id="PTHR43711">
    <property type="entry name" value="TWO-COMPONENT HISTIDINE KINASE"/>
    <property type="match status" value="1"/>
</dbReference>
<reference evidence="10" key="1">
    <citation type="submission" date="2016-10" db="EMBL/GenBank/DDBJ databases">
        <authorList>
            <person name="Varghese N."/>
            <person name="Submissions S."/>
        </authorList>
    </citation>
    <scope>NUCLEOTIDE SEQUENCE [LARGE SCALE GENOMIC DNA]</scope>
    <source>
        <strain evidence="10">DSM 24450</strain>
    </source>
</reference>
<evidence type="ECO:0000256" key="3">
    <source>
        <dbReference type="ARBA" id="ARBA00022553"/>
    </source>
</evidence>
<keyword evidence="10" id="KW-1185">Reference proteome</keyword>
<protein>
    <recommendedName>
        <fullName evidence="2">histidine kinase</fullName>
        <ecNumber evidence="2">2.7.13.3</ecNumber>
    </recommendedName>
</protein>
<dbReference type="InterPro" id="IPR050736">
    <property type="entry name" value="Sensor_HK_Regulatory"/>
</dbReference>
<dbReference type="SMART" id="SM00387">
    <property type="entry name" value="HATPase_c"/>
    <property type="match status" value="1"/>
</dbReference>
<evidence type="ECO:0000313" key="9">
    <source>
        <dbReference type="EMBL" id="SFS34002.1"/>
    </source>
</evidence>
<name>A0A1I6P1D8_9FLAO</name>
<evidence type="ECO:0000259" key="8">
    <source>
        <dbReference type="PROSITE" id="PS50109"/>
    </source>
</evidence>
<keyword evidence="6" id="KW-0902">Two-component regulatory system</keyword>
<evidence type="ECO:0000256" key="1">
    <source>
        <dbReference type="ARBA" id="ARBA00000085"/>
    </source>
</evidence>
<feature type="domain" description="Histidine kinase" evidence="8">
    <location>
        <begin position="170"/>
        <end position="385"/>
    </location>
</feature>
<dbReference type="AlphaFoldDB" id="A0A1I6P1D8"/>
<dbReference type="PROSITE" id="PS50109">
    <property type="entry name" value="HIS_KIN"/>
    <property type="match status" value="1"/>
</dbReference>
<dbReference type="Pfam" id="PF00512">
    <property type="entry name" value="HisKA"/>
    <property type="match status" value="1"/>
</dbReference>
<dbReference type="OrthoDB" id="594725at2"/>
<dbReference type="InterPro" id="IPR036890">
    <property type="entry name" value="HATPase_C_sf"/>
</dbReference>
<dbReference type="SUPFAM" id="SSF47384">
    <property type="entry name" value="Homodimeric domain of signal transducing histidine kinase"/>
    <property type="match status" value="1"/>
</dbReference>
<sequence>MELKEKIAFYKVCFDSMQAGILVFNNERDIVLANIPISLIFEYSSEELRKFKACKLFKNCGVLKNFIIHSDKQKYKTLVELIGVKKSGQEFPVEVSFGKIEYEGKPYFKLLLTDISLRKKREKKIKSLNYQLEEEVKLRNIELEQVIEKLKKSLSKEKELNFLKTKFIALASHEFKTPLSAILSSTELMAKYADLNNFEKRNEHLSKIKSMINHLNNMLDDLLTLENIESGEINLNITKFNLNDLIRDIYKNSKPLLKKNQQLIFNNNDDKEIYHDYKIITIILTNLLYNAIKYTNEDGSIKVEIKSNKKNIYFTIEDNGIGIPINEQNLIFTRFFRAKNALYYPGTGIGLNIVKGYIQNLNGAISFESTENKGTIFKIQLPKLNTYEQESITN</sequence>
<dbReference type="RefSeq" id="WP_090222913.1">
    <property type="nucleotide sequence ID" value="NZ_FOZP01000001.1"/>
</dbReference>
<dbReference type="SMART" id="SM00388">
    <property type="entry name" value="HisKA"/>
    <property type="match status" value="1"/>
</dbReference>
<dbReference type="InterPro" id="IPR035965">
    <property type="entry name" value="PAS-like_dom_sf"/>
</dbReference>
<dbReference type="InterPro" id="IPR036097">
    <property type="entry name" value="HisK_dim/P_sf"/>
</dbReference>
<dbReference type="Gene3D" id="1.10.287.130">
    <property type="match status" value="1"/>
</dbReference>
<dbReference type="Proteomes" id="UP000199312">
    <property type="component" value="Unassembled WGS sequence"/>
</dbReference>
<evidence type="ECO:0000256" key="4">
    <source>
        <dbReference type="ARBA" id="ARBA00022679"/>
    </source>
</evidence>
<dbReference type="InterPro" id="IPR004358">
    <property type="entry name" value="Sig_transdc_His_kin-like_C"/>
</dbReference>
<dbReference type="Pfam" id="PF13426">
    <property type="entry name" value="PAS_9"/>
    <property type="match status" value="1"/>
</dbReference>
<dbReference type="CDD" id="cd00075">
    <property type="entry name" value="HATPase"/>
    <property type="match status" value="1"/>
</dbReference>
<accession>A0A1I6P1D8</accession>
<evidence type="ECO:0000256" key="2">
    <source>
        <dbReference type="ARBA" id="ARBA00012438"/>
    </source>
</evidence>